<evidence type="ECO:0000313" key="2">
    <source>
        <dbReference type="EMBL" id="MCJ2188741.1"/>
    </source>
</evidence>
<protein>
    <submittedName>
        <fullName evidence="2">CHAD domain-containing protein</fullName>
    </submittedName>
</protein>
<dbReference type="Proteomes" id="UP001202281">
    <property type="component" value="Unassembled WGS sequence"/>
</dbReference>
<dbReference type="SMART" id="SM00880">
    <property type="entry name" value="CHAD"/>
    <property type="match status" value="1"/>
</dbReference>
<dbReference type="Gene3D" id="1.40.20.10">
    <property type="entry name" value="CHAD domain"/>
    <property type="match status" value="1"/>
</dbReference>
<dbReference type="PROSITE" id="PS51708">
    <property type="entry name" value="CHAD"/>
    <property type="match status" value="1"/>
</dbReference>
<dbReference type="InterPro" id="IPR007899">
    <property type="entry name" value="CHAD_dom"/>
</dbReference>
<dbReference type="PANTHER" id="PTHR39339:SF1">
    <property type="entry name" value="CHAD DOMAIN-CONTAINING PROTEIN"/>
    <property type="match status" value="1"/>
</dbReference>
<name>A0ABT0BUL3_9SPHN</name>
<dbReference type="EMBL" id="JALHLG010000044">
    <property type="protein sequence ID" value="MCJ2188741.1"/>
    <property type="molecule type" value="Genomic_DNA"/>
</dbReference>
<sequence length="302" mass="34075">MAYRFRLGDRTVKRAVHRIACEQIDGALAAIAGKPRDKAIHEVRKACKKLRALLRLVRPGFPGYSYENTAFRDIARLLAFTRDARVMLDTFDLLLAGAPEDFDRAQALFLRAHFAQALEQPGVEDAADARLEEVRGLLRLARERALGWTLEQEGWDALGPGLGKVLDQAGRARRAVARNPGAAQYHELRKRMKYHWYHTRLLEPVWPELMKPRAAELSRLADLLGLHHDICMFEQRLETCLPGSRYGHSAAALRGLAADRRKQLERDTAPAVAKLLAQETEALMDHWGRLWAVWRAGGKPAA</sequence>
<dbReference type="Pfam" id="PF05235">
    <property type="entry name" value="CHAD"/>
    <property type="match status" value="1"/>
</dbReference>
<organism evidence="2 3">
    <name type="scientific">Novosphingobium beihaiensis</name>
    <dbReference type="NCBI Taxonomy" id="2930389"/>
    <lineage>
        <taxon>Bacteria</taxon>
        <taxon>Pseudomonadati</taxon>
        <taxon>Pseudomonadota</taxon>
        <taxon>Alphaproteobacteria</taxon>
        <taxon>Sphingomonadales</taxon>
        <taxon>Sphingomonadaceae</taxon>
        <taxon>Novosphingobium</taxon>
    </lineage>
</organism>
<dbReference type="InterPro" id="IPR038186">
    <property type="entry name" value="CHAD_dom_sf"/>
</dbReference>
<accession>A0ABT0BUL3</accession>
<dbReference type="RefSeq" id="WP_243923629.1">
    <property type="nucleotide sequence ID" value="NZ_JALHLG010000044.1"/>
</dbReference>
<reference evidence="2 3" key="1">
    <citation type="submission" date="2022-04" db="EMBL/GenBank/DDBJ databases">
        <title>Identification of a novel bacterium isolated from mangrove sediments.</title>
        <authorList>
            <person name="Pan X."/>
        </authorList>
    </citation>
    <scope>NUCLEOTIDE SEQUENCE [LARGE SCALE GENOMIC DNA]</scope>
    <source>
        <strain evidence="2 3">B2638</strain>
    </source>
</reference>
<dbReference type="PANTHER" id="PTHR39339">
    <property type="entry name" value="SLR1444 PROTEIN"/>
    <property type="match status" value="1"/>
</dbReference>
<gene>
    <name evidence="2" type="ORF">MTR66_18210</name>
</gene>
<comment type="caution">
    <text evidence="2">The sequence shown here is derived from an EMBL/GenBank/DDBJ whole genome shotgun (WGS) entry which is preliminary data.</text>
</comment>
<feature type="domain" description="CHAD" evidence="1">
    <location>
        <begin position="9"/>
        <end position="288"/>
    </location>
</feature>
<keyword evidence="3" id="KW-1185">Reference proteome</keyword>
<evidence type="ECO:0000259" key="1">
    <source>
        <dbReference type="PROSITE" id="PS51708"/>
    </source>
</evidence>
<proteinExistence type="predicted"/>
<evidence type="ECO:0000313" key="3">
    <source>
        <dbReference type="Proteomes" id="UP001202281"/>
    </source>
</evidence>